<evidence type="ECO:0000256" key="5">
    <source>
        <dbReference type="ARBA" id="ARBA00023204"/>
    </source>
</evidence>
<evidence type="ECO:0000313" key="10">
    <source>
        <dbReference type="Proteomes" id="UP000198893"/>
    </source>
</evidence>
<dbReference type="EMBL" id="FODS01000007">
    <property type="protein sequence ID" value="SEO57671.1"/>
    <property type="molecule type" value="Genomic_DNA"/>
</dbReference>
<comment type="similarity">
    <text evidence="1 7">Belongs to the RecO family.</text>
</comment>
<reference evidence="9 10" key="1">
    <citation type="submission" date="2016-10" db="EMBL/GenBank/DDBJ databases">
        <authorList>
            <person name="de Groot N.N."/>
        </authorList>
    </citation>
    <scope>NUCLEOTIDE SEQUENCE [LARGE SCALE GENOMIC DNA]</scope>
    <source>
        <strain evidence="9 10">DSM 27842</strain>
    </source>
</reference>
<keyword evidence="4 7" id="KW-0233">DNA recombination</keyword>
<evidence type="ECO:0000256" key="1">
    <source>
        <dbReference type="ARBA" id="ARBA00007452"/>
    </source>
</evidence>
<protein>
    <recommendedName>
        <fullName evidence="2 7">DNA repair protein RecO</fullName>
    </recommendedName>
    <alternativeName>
        <fullName evidence="6 7">Recombination protein O</fullName>
    </alternativeName>
</protein>
<evidence type="ECO:0000313" key="9">
    <source>
        <dbReference type="EMBL" id="SEO57671.1"/>
    </source>
</evidence>
<evidence type="ECO:0000256" key="2">
    <source>
        <dbReference type="ARBA" id="ARBA00021310"/>
    </source>
</evidence>
<keyword evidence="5 7" id="KW-0234">DNA repair</keyword>
<dbReference type="PANTHER" id="PTHR33991:SF1">
    <property type="entry name" value="DNA REPAIR PROTEIN RECO"/>
    <property type="match status" value="1"/>
</dbReference>
<dbReference type="InterPro" id="IPR037278">
    <property type="entry name" value="ARFGAP/RecO"/>
</dbReference>
<dbReference type="InterPro" id="IPR003717">
    <property type="entry name" value="RecO"/>
</dbReference>
<name>A0A1H8QUP1_9RHOB</name>
<dbReference type="HAMAP" id="MF_00201">
    <property type="entry name" value="RecO"/>
    <property type="match status" value="1"/>
</dbReference>
<comment type="function">
    <text evidence="7">Involved in DNA repair and RecF pathway recombination.</text>
</comment>
<keyword evidence="10" id="KW-1185">Reference proteome</keyword>
<dbReference type="Gene3D" id="2.40.50.140">
    <property type="entry name" value="Nucleic acid-binding proteins"/>
    <property type="match status" value="1"/>
</dbReference>
<sequence>MATFRSGLAGGGEAIDSGAMEWRDEGICLQRRAHGENAVILEVFTAAHGRHAGVVRGGASRRMAPSLQPGTQLDLTWRARLESHIGAFTAEPLRSRNAALSERMALAGLNAVTSLLIFCLPERETHPVLYARTVSLLDLLGQEDVWPLAYLQWELVLLEELGFGLDLSCCAVTGAREGLIHVSPKSGRAVSAAGAGDWADRLLPLPPCLRGAGPATDAEIVEALGVTGYFLEKKLATALGNRPPPEARGRLVDLLSRRLKAV</sequence>
<dbReference type="Pfam" id="PF02565">
    <property type="entry name" value="RecO_C"/>
    <property type="match status" value="1"/>
</dbReference>
<dbReference type="GO" id="GO:0043590">
    <property type="term" value="C:bacterial nucleoid"/>
    <property type="evidence" value="ECO:0007669"/>
    <property type="project" value="TreeGrafter"/>
</dbReference>
<evidence type="ECO:0000256" key="7">
    <source>
        <dbReference type="HAMAP-Rule" id="MF_00201"/>
    </source>
</evidence>
<dbReference type="InterPro" id="IPR012340">
    <property type="entry name" value="NA-bd_OB-fold"/>
</dbReference>
<dbReference type="InterPro" id="IPR042242">
    <property type="entry name" value="RecO_C"/>
</dbReference>
<dbReference type="InterPro" id="IPR022572">
    <property type="entry name" value="DNA_rep/recomb_RecO_N"/>
</dbReference>
<dbReference type="GO" id="GO:0006310">
    <property type="term" value="P:DNA recombination"/>
    <property type="evidence" value="ECO:0007669"/>
    <property type="project" value="UniProtKB-UniRule"/>
</dbReference>
<evidence type="ECO:0000256" key="4">
    <source>
        <dbReference type="ARBA" id="ARBA00023172"/>
    </source>
</evidence>
<dbReference type="GO" id="GO:0006302">
    <property type="term" value="P:double-strand break repair"/>
    <property type="evidence" value="ECO:0007669"/>
    <property type="project" value="TreeGrafter"/>
</dbReference>
<dbReference type="Proteomes" id="UP000198893">
    <property type="component" value="Unassembled WGS sequence"/>
</dbReference>
<dbReference type="Gene3D" id="1.20.1440.120">
    <property type="entry name" value="Recombination protein O, C-terminal domain"/>
    <property type="match status" value="1"/>
</dbReference>
<evidence type="ECO:0000259" key="8">
    <source>
        <dbReference type="Pfam" id="PF11967"/>
    </source>
</evidence>
<dbReference type="SUPFAM" id="SSF57863">
    <property type="entry name" value="ArfGap/RecO-like zinc finger"/>
    <property type="match status" value="1"/>
</dbReference>
<accession>A0A1H8QUP1</accession>
<dbReference type="SUPFAM" id="SSF50249">
    <property type="entry name" value="Nucleic acid-binding proteins"/>
    <property type="match status" value="1"/>
</dbReference>
<dbReference type="Pfam" id="PF11967">
    <property type="entry name" value="RecO_N"/>
    <property type="match status" value="1"/>
</dbReference>
<feature type="domain" description="DNA replication/recombination mediator RecO N-terminal" evidence="8">
    <location>
        <begin position="20"/>
        <end position="94"/>
    </location>
</feature>
<evidence type="ECO:0000256" key="3">
    <source>
        <dbReference type="ARBA" id="ARBA00022763"/>
    </source>
</evidence>
<keyword evidence="3 7" id="KW-0227">DNA damage</keyword>
<evidence type="ECO:0000256" key="6">
    <source>
        <dbReference type="ARBA" id="ARBA00033409"/>
    </source>
</evidence>
<proteinExistence type="inferred from homology"/>
<organism evidence="9 10">
    <name type="scientific">Salinihabitans flavidus</name>
    <dbReference type="NCBI Taxonomy" id="569882"/>
    <lineage>
        <taxon>Bacteria</taxon>
        <taxon>Pseudomonadati</taxon>
        <taxon>Pseudomonadota</taxon>
        <taxon>Alphaproteobacteria</taxon>
        <taxon>Rhodobacterales</taxon>
        <taxon>Roseobacteraceae</taxon>
        <taxon>Salinihabitans</taxon>
    </lineage>
</organism>
<dbReference type="STRING" id="569882.SAMN04490248_10747"/>
<dbReference type="PANTHER" id="PTHR33991">
    <property type="entry name" value="DNA REPAIR PROTEIN RECO"/>
    <property type="match status" value="1"/>
</dbReference>
<dbReference type="NCBIfam" id="TIGR00613">
    <property type="entry name" value="reco"/>
    <property type="match status" value="1"/>
</dbReference>
<dbReference type="AlphaFoldDB" id="A0A1H8QUP1"/>
<gene>
    <name evidence="7" type="primary">recO</name>
    <name evidence="9" type="ORF">SAMN04490248_10747</name>
</gene>